<sequence length="409" mass="46393">MKGISFWTGDRLGNMTELSSQNSCRPPRVSSQSTSSFGGSQSIGVNLYKNCVGWAVQNVVSLHKLSILKVCMDAFEFDKVGGEGGCSKVDIKQGEEHIRAEVLKQNKRPEFKERLESILEQQKGFHSTRCSVLKEIQGIKFVAREGEGIHTVASNVNRKTKKNCKGNVSLKRETPTKIVTRMPRNPIGCNGVPNVLERLTMMLMFGCQVITERFFEIYSSSLHNAAYISECEKILMIFMFHVNGSDDCGSYMVKYLVFLEDERSVDFAEVKKLLNHIPLNIRHEFRVAGHVIEGEASATKLEGVELTEKDADSEPLLDHRVDLQVLCKWHDREIVKMEKRLEKFHKIRNMVVKCEISDYVIDDILEDPDLAYDLDLKDYPESEDDDFVIYLPSAVCRNAKPYCCSVCGN</sequence>
<keyword evidence="3" id="KW-1185">Reference proteome</keyword>
<evidence type="ECO:0000313" key="2">
    <source>
        <dbReference type="EMBL" id="KAL3527837.1"/>
    </source>
</evidence>
<name>A0ABD3ABH7_9GENT</name>
<accession>A0ABD3ABH7</accession>
<comment type="caution">
    <text evidence="2">The sequence shown here is derived from an EMBL/GenBank/DDBJ whole genome shotgun (WGS) entry which is preliminary data.</text>
</comment>
<proteinExistence type="predicted"/>
<dbReference type="AlphaFoldDB" id="A0ABD3ABH7"/>
<evidence type="ECO:0000256" key="1">
    <source>
        <dbReference type="SAM" id="MobiDB-lite"/>
    </source>
</evidence>
<evidence type="ECO:0000313" key="3">
    <source>
        <dbReference type="Proteomes" id="UP001630127"/>
    </source>
</evidence>
<reference evidence="2 3" key="1">
    <citation type="submission" date="2024-11" db="EMBL/GenBank/DDBJ databases">
        <title>A near-complete genome assembly of Cinchona calisaya.</title>
        <authorList>
            <person name="Lian D.C."/>
            <person name="Zhao X.W."/>
            <person name="Wei L."/>
        </authorList>
    </citation>
    <scope>NUCLEOTIDE SEQUENCE [LARGE SCALE GENOMIC DNA]</scope>
    <source>
        <tissue evidence="2">Nenye</tissue>
    </source>
</reference>
<dbReference type="EMBL" id="JBJUIK010000005">
    <property type="protein sequence ID" value="KAL3527837.1"/>
    <property type="molecule type" value="Genomic_DNA"/>
</dbReference>
<feature type="region of interest" description="Disordered" evidence="1">
    <location>
        <begin position="17"/>
        <end position="37"/>
    </location>
</feature>
<dbReference type="Proteomes" id="UP001630127">
    <property type="component" value="Unassembled WGS sequence"/>
</dbReference>
<organism evidence="2 3">
    <name type="scientific">Cinchona calisaya</name>
    <dbReference type="NCBI Taxonomy" id="153742"/>
    <lineage>
        <taxon>Eukaryota</taxon>
        <taxon>Viridiplantae</taxon>
        <taxon>Streptophyta</taxon>
        <taxon>Embryophyta</taxon>
        <taxon>Tracheophyta</taxon>
        <taxon>Spermatophyta</taxon>
        <taxon>Magnoliopsida</taxon>
        <taxon>eudicotyledons</taxon>
        <taxon>Gunneridae</taxon>
        <taxon>Pentapetalae</taxon>
        <taxon>asterids</taxon>
        <taxon>lamiids</taxon>
        <taxon>Gentianales</taxon>
        <taxon>Rubiaceae</taxon>
        <taxon>Cinchonoideae</taxon>
        <taxon>Cinchoneae</taxon>
        <taxon>Cinchona</taxon>
    </lineage>
</organism>
<protein>
    <submittedName>
        <fullName evidence="2">Uncharacterized protein</fullName>
    </submittedName>
</protein>
<gene>
    <name evidence="2" type="ORF">ACH5RR_012493</name>
</gene>